<evidence type="ECO:0000313" key="6">
    <source>
        <dbReference type="Proteomes" id="UP000092444"/>
    </source>
</evidence>
<dbReference type="PANTHER" id="PTHR46342">
    <property type="entry name" value="ALPHA-CATULIN"/>
    <property type="match status" value="1"/>
</dbReference>
<protein>
    <recommendedName>
        <fullName evidence="7">Alpha-catulin</fullName>
    </recommendedName>
</protein>
<dbReference type="InterPro" id="IPR001033">
    <property type="entry name" value="Alpha_catenin"/>
</dbReference>
<sequence>MISSNNLESSAAQRPHADLNNEQKLLACKRVGQGINMAVDRLMTIGEIIADGHVDIKADMFECCKDARDTGKSIEQLCMSIDLNLEGLNKPFIDNAAIVLASRSLLASITRVLLLVDIIVVKQLLSFKSKDPRGPQNLESVINFSKFVQAFSAFGAEIIELTCLTGNIMGTVKEETRRTEIFSARQVLEHSVKVLITSSKVCLVHHNCIIARENRNTIFCQIRRGMDHIHFIVKDTILESEWQSTKAHFYYHQNDDRGTIQATIQHFTYLIQCCRYKAKPHDGYYRTEGNHPSYRKESTEKHWTLDNKAKKLYDNTCLPESDSLLNNTYGCEEYLNNAKYKMDGGTIVRVENDLIEKLLISFDKILENVHDFTDSAYTSHEMRENILVYCDHCTHELNKYLRNVIKQNEQQQFGKHYQDEYVDTVLEAVKILSEQLVSSTVEQSSDLFQTLKMSTELVNNINLTISQQNLTQFNQQVNEFHEHCDHILEVCKLLRHIAIQDALKEQASHVTINLRIYGPQVILAAKILTKFPLSNVASENFEAFVDMWTFLVAEVTDVAKRILETTTDINDQGLKYLTLQNTSIAERKATKTVNFQKDLPETSKDLDLETETVKRDLQPPWSDDYCDNDIIKRAKNLSAMAFLMYQFTKGNGSLKTTQDLFTQAEYFAEEANRLYKILRQFSYQVPASPHKKDLLNVLDRVPTYVQTLQFTVKDHTVGPSATFVKVDHVIRETKNLMCVINSVVTKCLECATKYNLDFNSIVGGISTGSLHGDDCTAGAMGDSKGSTNSTEGIYILHILEYTIYVNYNALIELYYYYNNSFFFFFVLITIVLKLEKY</sequence>
<comment type="subcellular location">
    <subcellularLocation>
        <location evidence="1">Cytoplasm</location>
    </subcellularLocation>
</comment>
<dbReference type="InterPro" id="IPR036723">
    <property type="entry name" value="Alpha-catenin/vinculin-like_sf"/>
</dbReference>
<keyword evidence="3" id="KW-0963">Cytoplasm</keyword>
<evidence type="ECO:0000256" key="4">
    <source>
        <dbReference type="SAM" id="Phobius"/>
    </source>
</evidence>
<dbReference type="InterPro" id="IPR030045">
    <property type="entry name" value="CTNNAL1"/>
</dbReference>
<keyword evidence="4" id="KW-1133">Transmembrane helix</keyword>
<dbReference type="GO" id="GO:0005737">
    <property type="term" value="C:cytoplasm"/>
    <property type="evidence" value="ECO:0007669"/>
    <property type="project" value="UniProtKB-SubCell"/>
</dbReference>
<dbReference type="PANTHER" id="PTHR46342:SF1">
    <property type="entry name" value="ALPHA-CATULIN"/>
    <property type="match status" value="1"/>
</dbReference>
<accession>A0A1B0GF98</accession>
<evidence type="ECO:0008006" key="7">
    <source>
        <dbReference type="Google" id="ProtNLM"/>
    </source>
</evidence>
<evidence type="ECO:0000256" key="1">
    <source>
        <dbReference type="ARBA" id="ARBA00004496"/>
    </source>
</evidence>
<dbReference type="AlphaFoldDB" id="A0A1B0GF98"/>
<dbReference type="InterPro" id="IPR006077">
    <property type="entry name" value="Vinculin/catenin"/>
</dbReference>
<keyword evidence="4" id="KW-0472">Membrane</keyword>
<dbReference type="SUPFAM" id="SSF47220">
    <property type="entry name" value="alpha-catenin/vinculin-like"/>
    <property type="match status" value="3"/>
</dbReference>
<evidence type="ECO:0000256" key="2">
    <source>
        <dbReference type="ARBA" id="ARBA00008376"/>
    </source>
</evidence>
<comment type="similarity">
    <text evidence="2">Belongs to the vinculin/alpha-catenin family.</text>
</comment>
<evidence type="ECO:0000313" key="5">
    <source>
        <dbReference type="EnsemblMetazoa" id="GMOY011969-PA"/>
    </source>
</evidence>
<dbReference type="PRINTS" id="PR00805">
    <property type="entry name" value="ALPHACATENIN"/>
</dbReference>
<dbReference type="GO" id="GO:0007155">
    <property type="term" value="P:cell adhesion"/>
    <property type="evidence" value="ECO:0007669"/>
    <property type="project" value="InterPro"/>
</dbReference>
<keyword evidence="4" id="KW-0812">Transmembrane</keyword>
<feature type="transmembrane region" description="Helical" evidence="4">
    <location>
        <begin position="814"/>
        <end position="834"/>
    </location>
</feature>
<proteinExistence type="inferred from homology"/>
<dbReference type="STRING" id="37546.A0A1B0GF98"/>
<dbReference type="Proteomes" id="UP000092444">
    <property type="component" value="Unassembled WGS sequence"/>
</dbReference>
<organism evidence="5 6">
    <name type="scientific">Glossina morsitans morsitans</name>
    <name type="common">Savannah tsetse fly</name>
    <dbReference type="NCBI Taxonomy" id="37546"/>
    <lineage>
        <taxon>Eukaryota</taxon>
        <taxon>Metazoa</taxon>
        <taxon>Ecdysozoa</taxon>
        <taxon>Arthropoda</taxon>
        <taxon>Hexapoda</taxon>
        <taxon>Insecta</taxon>
        <taxon>Pterygota</taxon>
        <taxon>Neoptera</taxon>
        <taxon>Endopterygota</taxon>
        <taxon>Diptera</taxon>
        <taxon>Brachycera</taxon>
        <taxon>Muscomorpha</taxon>
        <taxon>Hippoboscoidea</taxon>
        <taxon>Glossinidae</taxon>
        <taxon>Glossina</taxon>
    </lineage>
</organism>
<reference evidence="5" key="1">
    <citation type="submission" date="2020-05" db="UniProtKB">
        <authorList>
            <consortium name="EnsemblMetazoa"/>
        </authorList>
    </citation>
    <scope>IDENTIFICATION</scope>
    <source>
        <strain evidence="5">Yale</strain>
    </source>
</reference>
<dbReference type="EnsemblMetazoa" id="GMOY011969-RA">
    <property type="protein sequence ID" value="GMOY011969-PA"/>
    <property type="gene ID" value="GMOY011969"/>
</dbReference>
<dbReference type="VEuPathDB" id="VectorBase:GMOY011969"/>
<dbReference type="GO" id="GO:0051015">
    <property type="term" value="F:actin filament binding"/>
    <property type="evidence" value="ECO:0007669"/>
    <property type="project" value="InterPro"/>
</dbReference>
<keyword evidence="6" id="KW-1185">Reference proteome</keyword>
<dbReference type="GO" id="GO:0045296">
    <property type="term" value="F:cadherin binding"/>
    <property type="evidence" value="ECO:0007669"/>
    <property type="project" value="InterPro"/>
</dbReference>
<dbReference type="PhylomeDB" id="A0A1B0GF98"/>
<dbReference type="Pfam" id="PF01044">
    <property type="entry name" value="Vinculin"/>
    <property type="match status" value="2"/>
</dbReference>
<dbReference type="EMBL" id="CCAG010012781">
    <property type="status" value="NOT_ANNOTATED_CDS"/>
    <property type="molecule type" value="Genomic_DNA"/>
</dbReference>
<dbReference type="Gene3D" id="1.20.120.230">
    <property type="entry name" value="Alpha-catenin/vinculin-like"/>
    <property type="match status" value="4"/>
</dbReference>
<name>A0A1B0GF98_GLOMM</name>
<dbReference type="GO" id="GO:0071944">
    <property type="term" value="C:cell periphery"/>
    <property type="evidence" value="ECO:0007669"/>
    <property type="project" value="UniProtKB-ARBA"/>
</dbReference>
<evidence type="ECO:0000256" key="3">
    <source>
        <dbReference type="ARBA" id="ARBA00022490"/>
    </source>
</evidence>
<dbReference type="GO" id="GO:0007266">
    <property type="term" value="P:Rho protein signal transduction"/>
    <property type="evidence" value="ECO:0007669"/>
    <property type="project" value="InterPro"/>
</dbReference>